<dbReference type="eggNOG" id="ENOG502S4G4">
    <property type="taxonomic scope" value="Eukaryota"/>
</dbReference>
<dbReference type="OMA" id="EGLWHLD"/>
<protein>
    <recommendedName>
        <fullName evidence="3">ELYS-like domain-containing protein</fullName>
    </recommendedName>
</protein>
<dbReference type="HOGENOM" id="CLU_070360_0_0_1"/>
<dbReference type="OrthoDB" id="20729at2759"/>
<accession>M7PD84</accession>
<dbReference type="GO" id="GO:0005643">
    <property type="term" value="C:nuclear pore"/>
    <property type="evidence" value="ECO:0007669"/>
    <property type="project" value="EnsemblFungi"/>
</dbReference>
<evidence type="ECO:0000256" key="1">
    <source>
        <dbReference type="ARBA" id="ARBA00004123"/>
    </source>
</evidence>
<feature type="domain" description="ELYS-like" evidence="3">
    <location>
        <begin position="41"/>
        <end position="247"/>
    </location>
</feature>
<keyword evidence="5" id="KW-1185">Reference proteome</keyword>
<reference evidence="5" key="1">
    <citation type="journal article" date="2016" name="Nat. Commun.">
        <title>Genome analysis of three Pneumocystis species reveals adaptation mechanisms to life exclusively in mammalian hosts.</title>
        <authorList>
            <person name="Ma L."/>
            <person name="Chen Z."/>
            <person name="Huang D.W."/>
            <person name="Kutty G."/>
            <person name="Ishihara M."/>
            <person name="Wang H."/>
            <person name="Abouelleil A."/>
            <person name="Bishop L."/>
            <person name="Davey E."/>
            <person name="Deng R."/>
            <person name="Deng X."/>
            <person name="Fan L."/>
            <person name="Fantoni G."/>
            <person name="Fitzgerald M."/>
            <person name="Gogineni E."/>
            <person name="Goldberg J.M."/>
            <person name="Handley G."/>
            <person name="Hu X."/>
            <person name="Huber C."/>
            <person name="Jiao X."/>
            <person name="Jones K."/>
            <person name="Levin J.Z."/>
            <person name="Liu Y."/>
            <person name="Macdonald P."/>
            <person name="Melnikov A."/>
            <person name="Raley C."/>
            <person name="Sassi M."/>
            <person name="Sherman B.T."/>
            <person name="Song X."/>
            <person name="Sykes S."/>
            <person name="Tran B."/>
            <person name="Walsh L."/>
            <person name="Xia Y."/>
            <person name="Yang J."/>
            <person name="Young S."/>
            <person name="Zeng Q."/>
            <person name="Zheng X."/>
            <person name="Stephens R."/>
            <person name="Nusbaum C."/>
            <person name="Birren B.W."/>
            <person name="Azadi P."/>
            <person name="Lempicki R.A."/>
            <person name="Cuomo C.A."/>
            <person name="Kovacs J.A."/>
        </authorList>
    </citation>
    <scope>NUCLEOTIDE SEQUENCE [LARGE SCALE GENOMIC DNA]</scope>
    <source>
        <strain evidence="5">B123</strain>
    </source>
</reference>
<name>M7PD84_PNEMU</name>
<organism evidence="4 5">
    <name type="scientific">Pneumocystis murina (strain B123)</name>
    <name type="common">Mouse pneumocystis pneumonia agent</name>
    <name type="synonym">Pneumocystis carinii f. sp. muris</name>
    <dbReference type="NCBI Taxonomy" id="1069680"/>
    <lineage>
        <taxon>Eukaryota</taxon>
        <taxon>Fungi</taxon>
        <taxon>Dikarya</taxon>
        <taxon>Ascomycota</taxon>
        <taxon>Taphrinomycotina</taxon>
        <taxon>Pneumocystomycetes</taxon>
        <taxon>Pneumocystaceae</taxon>
        <taxon>Pneumocystis</taxon>
    </lineage>
</organism>
<dbReference type="VEuPathDB" id="FungiDB:PNEG_03250"/>
<dbReference type="Pfam" id="PF13934">
    <property type="entry name" value="ELYS"/>
    <property type="match status" value="1"/>
</dbReference>
<proteinExistence type="predicted"/>
<gene>
    <name evidence="4" type="ORF">PNEG_03250</name>
</gene>
<keyword evidence="2" id="KW-0539">Nucleus</keyword>
<evidence type="ECO:0000256" key="2">
    <source>
        <dbReference type="ARBA" id="ARBA00023242"/>
    </source>
</evidence>
<dbReference type="STRING" id="1069680.M7PD84"/>
<dbReference type="RefSeq" id="XP_007875317.1">
    <property type="nucleotide sequence ID" value="XM_007877126.1"/>
</dbReference>
<dbReference type="Proteomes" id="UP000011958">
    <property type="component" value="Unassembled WGS sequence"/>
</dbReference>
<comment type="subcellular location">
    <subcellularLocation>
        <location evidence="1">Nucleus</location>
    </subcellularLocation>
</comment>
<evidence type="ECO:0000313" key="4">
    <source>
        <dbReference type="EMBL" id="EMR08414.1"/>
    </source>
</evidence>
<dbReference type="GeneID" id="19896937"/>
<evidence type="ECO:0000259" key="3">
    <source>
        <dbReference type="Pfam" id="PF13934"/>
    </source>
</evidence>
<sequence>MEIKAPKNSFEKIYCQKSKDFPYNIQLLNLIKNCRKIHGGKLFFDLLLADIARISDSEKLYPPKSLVELKKLYFSIENSQIDELKKNCYHYYLLKDSNMGEKFSNDVFIPIIYRKLMDSYWYLDRMKFEEAFSSLCTPNLVPNFPEKILSSFYLLSGEQGAHMTITYADVMSLPLDTDEKLDVYMSALIKVDVLSAYSFLKSCPNLKATFFRKIIEHCLSVQQSTKWILELPFTKDEEEQLISYLKEASYASSKNILFVYLINKGKRIEAIELSKSIGNDFFRNIEIADFVNGLNKSLLPIERKMIQ</sequence>
<dbReference type="InterPro" id="IPR025151">
    <property type="entry name" value="ELYS_dom"/>
</dbReference>
<dbReference type="EMBL" id="AFWA02000010">
    <property type="protein sequence ID" value="EMR08414.1"/>
    <property type="molecule type" value="Genomic_DNA"/>
</dbReference>
<comment type="caution">
    <text evidence="4">The sequence shown here is derived from an EMBL/GenBank/DDBJ whole genome shotgun (WGS) entry which is preliminary data.</text>
</comment>
<evidence type="ECO:0000313" key="5">
    <source>
        <dbReference type="Proteomes" id="UP000011958"/>
    </source>
</evidence>
<dbReference type="AlphaFoldDB" id="M7PD84"/>